<evidence type="ECO:0000313" key="2">
    <source>
        <dbReference type="EMBL" id="MPC38273.1"/>
    </source>
</evidence>
<dbReference type="AlphaFoldDB" id="A0A5B7EZI1"/>
<keyword evidence="3" id="KW-1185">Reference proteome</keyword>
<feature type="compositionally biased region" description="Basic and acidic residues" evidence="1">
    <location>
        <begin position="31"/>
        <end position="40"/>
    </location>
</feature>
<evidence type="ECO:0000313" key="3">
    <source>
        <dbReference type="Proteomes" id="UP000324222"/>
    </source>
</evidence>
<name>A0A5B7EZI1_PORTR</name>
<sequence>MVQKCGAAVVPDTLKCSKFRGCGGKKRDRRGRAASERVREGGMMSKHCTGWKEGRREEKNEGGYRNGRIRI</sequence>
<dbReference type="EMBL" id="VSRR010004027">
    <property type="protein sequence ID" value="MPC38273.1"/>
    <property type="molecule type" value="Genomic_DNA"/>
</dbReference>
<evidence type="ECO:0000256" key="1">
    <source>
        <dbReference type="SAM" id="MobiDB-lite"/>
    </source>
</evidence>
<dbReference type="Proteomes" id="UP000324222">
    <property type="component" value="Unassembled WGS sequence"/>
</dbReference>
<organism evidence="2 3">
    <name type="scientific">Portunus trituberculatus</name>
    <name type="common">Swimming crab</name>
    <name type="synonym">Neptunus trituberculatus</name>
    <dbReference type="NCBI Taxonomy" id="210409"/>
    <lineage>
        <taxon>Eukaryota</taxon>
        <taxon>Metazoa</taxon>
        <taxon>Ecdysozoa</taxon>
        <taxon>Arthropoda</taxon>
        <taxon>Crustacea</taxon>
        <taxon>Multicrustacea</taxon>
        <taxon>Malacostraca</taxon>
        <taxon>Eumalacostraca</taxon>
        <taxon>Eucarida</taxon>
        <taxon>Decapoda</taxon>
        <taxon>Pleocyemata</taxon>
        <taxon>Brachyura</taxon>
        <taxon>Eubrachyura</taxon>
        <taxon>Portunoidea</taxon>
        <taxon>Portunidae</taxon>
        <taxon>Portuninae</taxon>
        <taxon>Portunus</taxon>
    </lineage>
</organism>
<comment type="caution">
    <text evidence="2">The sequence shown here is derived from an EMBL/GenBank/DDBJ whole genome shotgun (WGS) entry which is preliminary data.</text>
</comment>
<proteinExistence type="predicted"/>
<feature type="region of interest" description="Disordered" evidence="1">
    <location>
        <begin position="26"/>
        <end position="48"/>
    </location>
</feature>
<protein>
    <submittedName>
        <fullName evidence="2">Uncharacterized protein</fullName>
    </submittedName>
</protein>
<gene>
    <name evidence="2" type="ORF">E2C01_031779</name>
</gene>
<accession>A0A5B7EZI1</accession>
<reference evidence="2 3" key="1">
    <citation type="submission" date="2019-05" db="EMBL/GenBank/DDBJ databases">
        <title>Another draft genome of Portunus trituberculatus and its Hox gene families provides insights of decapod evolution.</title>
        <authorList>
            <person name="Jeong J.-H."/>
            <person name="Song I."/>
            <person name="Kim S."/>
            <person name="Choi T."/>
            <person name="Kim D."/>
            <person name="Ryu S."/>
            <person name="Kim W."/>
        </authorList>
    </citation>
    <scope>NUCLEOTIDE SEQUENCE [LARGE SCALE GENOMIC DNA]</scope>
    <source>
        <tissue evidence="2">Muscle</tissue>
    </source>
</reference>